<evidence type="ECO:0000259" key="1">
    <source>
        <dbReference type="Pfam" id="PF13580"/>
    </source>
</evidence>
<accession>A0ABY4BCF8</accession>
<reference evidence="2 3" key="1">
    <citation type="submission" date="2022-03" db="EMBL/GenBank/DDBJ databases">
        <title>Hymenobactersp. isolated from the air.</title>
        <authorList>
            <person name="Won M."/>
            <person name="Kwon S.-W."/>
        </authorList>
    </citation>
    <scope>NUCLEOTIDE SEQUENCE [LARGE SCALE GENOMIC DNA]</scope>
    <source>
        <strain evidence="2 3">KACC 22596</strain>
        <plasmid evidence="2 3">unnamed5</plasmid>
    </source>
</reference>
<protein>
    <submittedName>
        <fullName evidence="2">SIS domain-containing protein</fullName>
    </submittedName>
</protein>
<gene>
    <name evidence="2" type="ORF">MTP16_25710</name>
</gene>
<dbReference type="SUPFAM" id="SSF53697">
    <property type="entry name" value="SIS domain"/>
    <property type="match status" value="1"/>
</dbReference>
<sequence length="97" mass="10515">MFEYVEKINAQLLALATSQAPQITAAAEWFAHAIVHEHMIHAVGTGHSQMVAMELFTRASGLANVNTVLDDLVLSASGARRRYRAGERASGYSMGQI</sequence>
<dbReference type="Proteomes" id="UP000831390">
    <property type="component" value="Plasmid unnamed5"/>
</dbReference>
<dbReference type="Gene3D" id="3.40.50.10490">
    <property type="entry name" value="Glucose-6-phosphate isomerase like protein, domain 1"/>
    <property type="match status" value="1"/>
</dbReference>
<dbReference type="EMBL" id="CP094539">
    <property type="protein sequence ID" value="UOE36830.1"/>
    <property type="molecule type" value="Genomic_DNA"/>
</dbReference>
<geneLocation type="plasmid" evidence="2 3">
    <name>unnamed5</name>
</geneLocation>
<feature type="domain" description="SIS" evidence="1">
    <location>
        <begin position="3"/>
        <end position="93"/>
    </location>
</feature>
<dbReference type="InterPro" id="IPR001347">
    <property type="entry name" value="SIS_dom"/>
</dbReference>
<evidence type="ECO:0000313" key="2">
    <source>
        <dbReference type="EMBL" id="UOE36830.1"/>
    </source>
</evidence>
<name>A0ABY4BCF8_9BACT</name>
<dbReference type="Pfam" id="PF13580">
    <property type="entry name" value="SIS_2"/>
    <property type="match status" value="1"/>
</dbReference>
<keyword evidence="2" id="KW-0614">Plasmid</keyword>
<dbReference type="InterPro" id="IPR046348">
    <property type="entry name" value="SIS_dom_sf"/>
</dbReference>
<evidence type="ECO:0000313" key="3">
    <source>
        <dbReference type="Proteomes" id="UP000831390"/>
    </source>
</evidence>
<organism evidence="2 3">
    <name type="scientific">Hymenobacter monticola</name>
    <dbReference type="NCBI Taxonomy" id="1705399"/>
    <lineage>
        <taxon>Bacteria</taxon>
        <taxon>Pseudomonadati</taxon>
        <taxon>Bacteroidota</taxon>
        <taxon>Cytophagia</taxon>
        <taxon>Cytophagales</taxon>
        <taxon>Hymenobacteraceae</taxon>
        <taxon>Hymenobacter</taxon>
    </lineage>
</organism>
<proteinExistence type="predicted"/>
<keyword evidence="3" id="KW-1185">Reference proteome</keyword>